<comment type="function">
    <text evidence="1 11">DNA ligase that catalyzes the formation of phosphodiester linkages between 5'-phosphoryl and 3'-hydroxyl groups in double-stranded DNA using NAD as a coenzyme and as the energy source for the reaction. It is essential for DNA replication and repair of damaged DNA.</text>
</comment>
<keyword evidence="7 11" id="KW-0460">Magnesium</keyword>
<dbReference type="Gene3D" id="6.20.10.30">
    <property type="match status" value="1"/>
</dbReference>
<evidence type="ECO:0000256" key="8">
    <source>
        <dbReference type="ARBA" id="ARBA00023027"/>
    </source>
</evidence>
<dbReference type="PROSITE" id="PS01055">
    <property type="entry name" value="DNA_LIGASE_N1"/>
    <property type="match status" value="1"/>
</dbReference>
<dbReference type="InterPro" id="IPR001679">
    <property type="entry name" value="DNA_ligase"/>
</dbReference>
<dbReference type="Gene3D" id="3.30.470.30">
    <property type="entry name" value="DNA ligase/mRNA capping enzyme"/>
    <property type="match status" value="1"/>
</dbReference>
<keyword evidence="9 11" id="KW-0234">DNA repair</keyword>
<dbReference type="NCBIfam" id="NF005932">
    <property type="entry name" value="PRK07956.1"/>
    <property type="match status" value="1"/>
</dbReference>
<dbReference type="EC" id="6.5.1.2" evidence="11"/>
<dbReference type="InterPro" id="IPR013840">
    <property type="entry name" value="DNAligase_N"/>
</dbReference>
<proteinExistence type="inferred from homology"/>
<dbReference type="RefSeq" id="WP_109604454.1">
    <property type="nucleotide sequence ID" value="NZ_QGGI01000006.1"/>
</dbReference>
<dbReference type="InterPro" id="IPR041663">
    <property type="entry name" value="DisA/LigA_HHH"/>
</dbReference>
<dbReference type="SUPFAM" id="SSF47781">
    <property type="entry name" value="RuvA domain 2-like"/>
    <property type="match status" value="1"/>
</dbReference>
<feature type="binding site" evidence="11">
    <location>
        <position position="420"/>
    </location>
    <ligand>
        <name>Zn(2+)</name>
        <dbReference type="ChEBI" id="CHEBI:29105"/>
    </ligand>
</feature>
<evidence type="ECO:0000256" key="5">
    <source>
        <dbReference type="ARBA" id="ARBA00022763"/>
    </source>
</evidence>
<feature type="binding site" evidence="11">
    <location>
        <begin position="31"/>
        <end position="35"/>
    </location>
    <ligand>
        <name>NAD(+)</name>
        <dbReference type="ChEBI" id="CHEBI:57540"/>
    </ligand>
</feature>
<dbReference type="InterPro" id="IPR010994">
    <property type="entry name" value="RuvA_2-like"/>
</dbReference>
<dbReference type="InterPro" id="IPR036420">
    <property type="entry name" value="BRCT_dom_sf"/>
</dbReference>
<keyword evidence="5 11" id="KW-0227">DNA damage</keyword>
<evidence type="ECO:0000256" key="9">
    <source>
        <dbReference type="ARBA" id="ARBA00023204"/>
    </source>
</evidence>
<evidence type="ECO:0000256" key="7">
    <source>
        <dbReference type="ARBA" id="ARBA00022842"/>
    </source>
</evidence>
<dbReference type="SMART" id="SM00278">
    <property type="entry name" value="HhH1"/>
    <property type="match status" value="3"/>
</dbReference>
<dbReference type="SUPFAM" id="SSF50249">
    <property type="entry name" value="Nucleic acid-binding proteins"/>
    <property type="match status" value="1"/>
</dbReference>
<keyword evidence="8 11" id="KW-0520">NAD</keyword>
<comment type="catalytic activity">
    <reaction evidence="10 11">
        <text>NAD(+) + (deoxyribonucleotide)n-3'-hydroxyl + 5'-phospho-(deoxyribonucleotide)m = (deoxyribonucleotide)n+m + AMP + beta-nicotinamide D-nucleotide.</text>
        <dbReference type="EC" id="6.5.1.2"/>
    </reaction>
</comment>
<dbReference type="InterPro" id="IPR004150">
    <property type="entry name" value="NAD_DNA_ligase_OB"/>
</dbReference>
<feature type="binding site" evidence="11">
    <location>
        <position position="425"/>
    </location>
    <ligand>
        <name>Zn(2+)</name>
        <dbReference type="ChEBI" id="CHEBI:29105"/>
    </ligand>
</feature>
<name>A0AA45C7A1_9BACT</name>
<comment type="similarity">
    <text evidence="11">Belongs to the NAD-dependent DNA ligase family. LigA subfamily.</text>
</comment>
<feature type="binding site" evidence="11">
    <location>
        <begin position="80"/>
        <end position="81"/>
    </location>
    <ligand>
        <name>NAD(+)</name>
        <dbReference type="ChEBI" id="CHEBI:57540"/>
    </ligand>
</feature>
<dbReference type="Pfam" id="PF14520">
    <property type="entry name" value="HHH_5"/>
    <property type="match status" value="1"/>
</dbReference>
<dbReference type="GO" id="GO:0003677">
    <property type="term" value="F:DNA binding"/>
    <property type="evidence" value="ECO:0007669"/>
    <property type="project" value="InterPro"/>
</dbReference>
<feature type="domain" description="BRCT" evidence="12">
    <location>
        <begin position="583"/>
        <end position="659"/>
    </location>
</feature>
<dbReference type="Gene3D" id="3.40.50.10190">
    <property type="entry name" value="BRCT domain"/>
    <property type="match status" value="1"/>
</dbReference>
<feature type="binding site" evidence="11">
    <location>
        <position position="110"/>
    </location>
    <ligand>
        <name>NAD(+)</name>
        <dbReference type="ChEBI" id="CHEBI:57540"/>
    </ligand>
</feature>
<dbReference type="Gene3D" id="1.10.150.20">
    <property type="entry name" value="5' to 3' exonuclease, C-terminal subdomain"/>
    <property type="match status" value="2"/>
</dbReference>
<feature type="binding site" evidence="11">
    <location>
        <position position="283"/>
    </location>
    <ligand>
        <name>NAD(+)</name>
        <dbReference type="ChEBI" id="CHEBI:57540"/>
    </ligand>
</feature>
<accession>A0AA45C7A1</accession>
<evidence type="ECO:0000256" key="11">
    <source>
        <dbReference type="HAMAP-Rule" id="MF_01588"/>
    </source>
</evidence>
<dbReference type="FunFam" id="1.10.150.20:FF:000007">
    <property type="entry name" value="DNA ligase"/>
    <property type="match status" value="1"/>
</dbReference>
<keyword evidence="2 11" id="KW-0436">Ligase</keyword>
<dbReference type="CDD" id="cd17748">
    <property type="entry name" value="BRCT_DNA_ligase_like"/>
    <property type="match status" value="1"/>
</dbReference>
<dbReference type="NCBIfam" id="TIGR00575">
    <property type="entry name" value="dnlj"/>
    <property type="match status" value="1"/>
</dbReference>
<dbReference type="CDD" id="cd00114">
    <property type="entry name" value="LIGANc"/>
    <property type="match status" value="1"/>
</dbReference>
<dbReference type="GO" id="GO:0006281">
    <property type="term" value="P:DNA repair"/>
    <property type="evidence" value="ECO:0007669"/>
    <property type="project" value="UniProtKB-KW"/>
</dbReference>
<dbReference type="SMART" id="SM00532">
    <property type="entry name" value="LIGANc"/>
    <property type="match status" value="1"/>
</dbReference>
<evidence type="ECO:0000256" key="3">
    <source>
        <dbReference type="ARBA" id="ARBA00022705"/>
    </source>
</evidence>
<dbReference type="GO" id="GO:0006260">
    <property type="term" value="P:DNA replication"/>
    <property type="evidence" value="ECO:0007669"/>
    <property type="project" value="UniProtKB-KW"/>
</dbReference>
<protein>
    <recommendedName>
        <fullName evidence="11">DNA ligase</fullName>
        <ecNumber evidence="11">6.5.1.2</ecNumber>
    </recommendedName>
    <alternativeName>
        <fullName evidence="11">Polydeoxyribonucleotide synthase [NAD(+)]</fullName>
    </alternativeName>
</protein>
<dbReference type="Proteomes" id="UP000245921">
    <property type="component" value="Unassembled WGS sequence"/>
</dbReference>
<dbReference type="Gene3D" id="2.40.50.140">
    <property type="entry name" value="Nucleic acid-binding proteins"/>
    <property type="match status" value="1"/>
</dbReference>
<keyword evidence="4 11" id="KW-0479">Metal-binding</keyword>
<dbReference type="InterPro" id="IPR003583">
    <property type="entry name" value="Hlx-hairpin-Hlx_DNA-bd_motif"/>
</dbReference>
<comment type="cofactor">
    <cofactor evidence="11">
        <name>Mg(2+)</name>
        <dbReference type="ChEBI" id="CHEBI:18420"/>
    </cofactor>
    <cofactor evidence="11">
        <name>Mn(2+)</name>
        <dbReference type="ChEBI" id="CHEBI:29035"/>
    </cofactor>
</comment>
<feature type="binding site" evidence="11">
    <location>
        <position position="167"/>
    </location>
    <ligand>
        <name>NAD(+)</name>
        <dbReference type="ChEBI" id="CHEBI:57540"/>
    </ligand>
</feature>
<dbReference type="HAMAP" id="MF_01588">
    <property type="entry name" value="DNA_ligase_A"/>
    <property type="match status" value="1"/>
</dbReference>
<dbReference type="PANTHER" id="PTHR23389:SF9">
    <property type="entry name" value="DNA LIGASE"/>
    <property type="match status" value="1"/>
</dbReference>
<evidence type="ECO:0000256" key="4">
    <source>
        <dbReference type="ARBA" id="ARBA00022723"/>
    </source>
</evidence>
<dbReference type="InterPro" id="IPR001357">
    <property type="entry name" value="BRCT_dom"/>
</dbReference>
<comment type="caution">
    <text evidence="13">The sequence shown here is derived from an EMBL/GenBank/DDBJ whole genome shotgun (WGS) entry which is preliminary data.</text>
</comment>
<evidence type="ECO:0000313" key="13">
    <source>
        <dbReference type="EMBL" id="PWJ95203.1"/>
    </source>
</evidence>
<keyword evidence="6 11" id="KW-0862">Zinc</keyword>
<gene>
    <name evidence="11" type="primary">ligA</name>
    <name evidence="13" type="ORF">C7380_1069</name>
</gene>
<keyword evidence="3 11" id="KW-0235">DNA replication</keyword>
<dbReference type="InterPro" id="IPR012340">
    <property type="entry name" value="NA-bd_OB-fold"/>
</dbReference>
<keyword evidence="11" id="KW-0464">Manganese</keyword>
<dbReference type="PROSITE" id="PS50172">
    <property type="entry name" value="BRCT"/>
    <property type="match status" value="1"/>
</dbReference>
<keyword evidence="14" id="KW-1185">Reference proteome</keyword>
<reference evidence="13 14" key="1">
    <citation type="submission" date="2018-05" db="EMBL/GenBank/DDBJ databases">
        <title>Genomic Encyclopedia of Type Strains, Phase IV (KMG-IV): sequencing the most valuable type-strain genomes for metagenomic binning, comparative biology and taxonomic classification.</title>
        <authorList>
            <person name="Goeker M."/>
        </authorList>
    </citation>
    <scope>NUCLEOTIDE SEQUENCE [LARGE SCALE GENOMIC DNA]</scope>
    <source>
        <strain evidence="13 14">DSM 24906</strain>
    </source>
</reference>
<evidence type="ECO:0000256" key="10">
    <source>
        <dbReference type="ARBA" id="ARBA00034005"/>
    </source>
</evidence>
<dbReference type="Pfam" id="PF12826">
    <property type="entry name" value="HHH_2"/>
    <property type="match status" value="1"/>
</dbReference>
<dbReference type="PANTHER" id="PTHR23389">
    <property type="entry name" value="CHROMOSOME TRANSMISSION FIDELITY FACTOR 18"/>
    <property type="match status" value="1"/>
</dbReference>
<dbReference type="GO" id="GO:0005829">
    <property type="term" value="C:cytosol"/>
    <property type="evidence" value="ECO:0007669"/>
    <property type="project" value="TreeGrafter"/>
</dbReference>
<dbReference type="PIRSF" id="PIRSF001604">
    <property type="entry name" value="LigA"/>
    <property type="match status" value="1"/>
</dbReference>
<dbReference type="InterPro" id="IPR018239">
    <property type="entry name" value="DNA_ligase_AS"/>
</dbReference>
<feature type="binding site" evidence="11">
    <location>
        <position position="307"/>
    </location>
    <ligand>
        <name>NAD(+)</name>
        <dbReference type="ChEBI" id="CHEBI:57540"/>
    </ligand>
</feature>
<dbReference type="Pfam" id="PF03120">
    <property type="entry name" value="OB_DNA_ligase"/>
    <property type="match status" value="1"/>
</dbReference>
<dbReference type="SUPFAM" id="SSF52113">
    <property type="entry name" value="BRCT domain"/>
    <property type="match status" value="1"/>
</dbReference>
<dbReference type="InterPro" id="IPR013839">
    <property type="entry name" value="DNAligase_adenylation"/>
</dbReference>
<sequence length="659" mass="75812">MNKKEKYEELKNKINYHNNKYYIENDPEITDEEYDKIFSELLKIEKENPEYKTLDSPSQRVGGLKNENFEKIQHTIPMLSLDNTYNSEEIIDFDRRIQKNLNEQYEYICELKIDGVSISLKYENGILIRALTRGNGSIGEDITQNVKTIMSIPLKLKENINIEVRGEIFMKNLEFEKINKFRESRGLNIFANPRNATAGTLKLLDTSEVAKRKMDSYIYYIVNKEELDIKNQESALKKLEELGFKVNENNKKALNIQQVIEYWELWNKNRKKLEYEADGIVVKINNFDQQRNLGETVRSPRWAIAFKFQAETKTTKINEIKLQVGSTGIITPVAELEPIKLEGTIVKRCSLHNFEYIKLKDIKEKDTVVIQKAGGIIPQIVNVVKEKRTGKEIKVEEPLRCPVCNSETGKLNPSEVAIRCLNPLCPEKLARSLEKFVSREAMNIEGLGPKLIKRMVEAKIIKDISDIYYIKDTDLFSLGEGIGEKTVENLLKEIEKSKNQSLEYVLNGLGIPLVGKKTAKDLSKYFKNIDNIKNSNTDKLKEVDGIGEDIAKSLKIFFEEEITQKILNKLKNAGINFEYKNGQENGILINTIISQTGTLKNMSRKEFSDYIEKKGGIFSSSVTKKVDILVIGENPGSKLEKARKYQIPVMEEDEFFNKY</sequence>
<feature type="binding site" evidence="11">
    <location>
        <position position="404"/>
    </location>
    <ligand>
        <name>Zn(2+)</name>
        <dbReference type="ChEBI" id="CHEBI:29105"/>
    </ligand>
</feature>
<dbReference type="GO" id="GO:0046872">
    <property type="term" value="F:metal ion binding"/>
    <property type="evidence" value="ECO:0007669"/>
    <property type="project" value="UniProtKB-KW"/>
</dbReference>
<dbReference type="Gene3D" id="1.10.287.610">
    <property type="entry name" value="Helix hairpin bin"/>
    <property type="match status" value="1"/>
</dbReference>
<dbReference type="EMBL" id="QGGI01000006">
    <property type="protein sequence ID" value="PWJ95203.1"/>
    <property type="molecule type" value="Genomic_DNA"/>
</dbReference>
<evidence type="ECO:0000256" key="2">
    <source>
        <dbReference type="ARBA" id="ARBA00022598"/>
    </source>
</evidence>
<feature type="binding site" evidence="11">
    <location>
        <position position="133"/>
    </location>
    <ligand>
        <name>NAD(+)</name>
        <dbReference type="ChEBI" id="CHEBI:57540"/>
    </ligand>
</feature>
<feature type="binding site" evidence="11">
    <location>
        <position position="401"/>
    </location>
    <ligand>
        <name>Zn(2+)</name>
        <dbReference type="ChEBI" id="CHEBI:29105"/>
    </ligand>
</feature>
<organism evidence="13 14">
    <name type="scientific">Oceanotoga teriensis</name>
    <dbReference type="NCBI Taxonomy" id="515440"/>
    <lineage>
        <taxon>Bacteria</taxon>
        <taxon>Thermotogati</taxon>
        <taxon>Thermotogota</taxon>
        <taxon>Thermotogae</taxon>
        <taxon>Petrotogales</taxon>
        <taxon>Petrotogaceae</taxon>
        <taxon>Oceanotoga</taxon>
    </lineage>
</organism>
<evidence type="ECO:0000313" key="14">
    <source>
        <dbReference type="Proteomes" id="UP000245921"/>
    </source>
</evidence>
<dbReference type="FunFam" id="3.30.470.30:FF:000001">
    <property type="entry name" value="DNA ligase"/>
    <property type="match status" value="1"/>
</dbReference>
<evidence type="ECO:0000259" key="12">
    <source>
        <dbReference type="PROSITE" id="PS50172"/>
    </source>
</evidence>
<dbReference type="Pfam" id="PF00533">
    <property type="entry name" value="BRCT"/>
    <property type="match status" value="1"/>
</dbReference>
<evidence type="ECO:0000256" key="6">
    <source>
        <dbReference type="ARBA" id="ARBA00022833"/>
    </source>
</evidence>
<dbReference type="GO" id="GO:0003911">
    <property type="term" value="F:DNA ligase (NAD+) activity"/>
    <property type="evidence" value="ECO:0007669"/>
    <property type="project" value="UniProtKB-UniRule"/>
</dbReference>
<feature type="active site" description="N6-AMP-lysine intermediate" evidence="11">
    <location>
        <position position="112"/>
    </location>
</feature>
<dbReference type="Pfam" id="PF01653">
    <property type="entry name" value="DNA_ligase_aden"/>
    <property type="match status" value="1"/>
</dbReference>
<evidence type="ECO:0000256" key="1">
    <source>
        <dbReference type="ARBA" id="ARBA00004067"/>
    </source>
</evidence>
<dbReference type="AlphaFoldDB" id="A0AA45C7A1"/>
<dbReference type="SUPFAM" id="SSF56091">
    <property type="entry name" value="DNA ligase/mRNA capping enzyme, catalytic domain"/>
    <property type="match status" value="1"/>
</dbReference>